<dbReference type="Proteomes" id="UP000030848">
    <property type="component" value="Unassembled WGS sequence"/>
</dbReference>
<evidence type="ECO:0000313" key="2">
    <source>
        <dbReference type="EMBL" id="KHF42439.1"/>
    </source>
</evidence>
<protein>
    <submittedName>
        <fullName evidence="2">Uncharacterized protein</fullName>
    </submittedName>
</protein>
<name>A0A837D3Q1_9PSEU</name>
<gene>
    <name evidence="2" type="ORF">MINT15_26410</name>
</gene>
<accession>A0A837D3Q1</accession>
<organism evidence="2 3">
    <name type="scientific">Saccharomonospora viridis</name>
    <dbReference type="NCBI Taxonomy" id="1852"/>
    <lineage>
        <taxon>Bacteria</taxon>
        <taxon>Bacillati</taxon>
        <taxon>Actinomycetota</taxon>
        <taxon>Actinomycetes</taxon>
        <taxon>Pseudonocardiales</taxon>
        <taxon>Pseudonocardiaceae</taxon>
        <taxon>Saccharomonospora</taxon>
    </lineage>
</organism>
<dbReference type="EMBL" id="JRZE01000006">
    <property type="protein sequence ID" value="KHF42439.1"/>
    <property type="molecule type" value="Genomic_DNA"/>
</dbReference>
<feature type="region of interest" description="Disordered" evidence="1">
    <location>
        <begin position="1"/>
        <end position="45"/>
    </location>
</feature>
<comment type="caution">
    <text evidence="2">The sequence shown here is derived from an EMBL/GenBank/DDBJ whole genome shotgun (WGS) entry which is preliminary data.</text>
</comment>
<proteinExistence type="predicted"/>
<dbReference type="AlphaFoldDB" id="A0A837D3Q1"/>
<evidence type="ECO:0000256" key="1">
    <source>
        <dbReference type="SAM" id="MobiDB-lite"/>
    </source>
</evidence>
<sequence>MLRGDTFTPHRHRDGIHRDEYRSGTSRTARVAIDMDRARPLNHHR</sequence>
<reference evidence="2 3" key="1">
    <citation type="submission" date="2014-10" db="EMBL/GenBank/DDBJ databases">
        <title>Genome sequence of Micropolyspora internatus JCM3315.</title>
        <authorList>
            <person name="Shin S.-K."/>
            <person name="Yi H."/>
        </authorList>
    </citation>
    <scope>NUCLEOTIDE SEQUENCE [LARGE SCALE GENOMIC DNA]</scope>
    <source>
        <strain evidence="2 3">JCM 3315</strain>
    </source>
</reference>
<evidence type="ECO:0000313" key="3">
    <source>
        <dbReference type="Proteomes" id="UP000030848"/>
    </source>
</evidence>